<dbReference type="Pfam" id="PF00106">
    <property type="entry name" value="adh_short"/>
    <property type="match status" value="1"/>
</dbReference>
<dbReference type="PANTHER" id="PTHR43115">
    <property type="entry name" value="DEHYDROGENASE/REDUCTASE SDR FAMILY MEMBER 11"/>
    <property type="match status" value="1"/>
</dbReference>
<dbReference type="InterPro" id="IPR036291">
    <property type="entry name" value="NAD(P)-bd_dom_sf"/>
</dbReference>
<comment type="similarity">
    <text evidence="1 3">Belongs to the short-chain dehydrogenases/reductases (SDR) family.</text>
</comment>
<organism evidence="4 5">
    <name type="scientific">Stomoxys calcitrans</name>
    <name type="common">Stable fly</name>
    <name type="synonym">Conops calcitrans</name>
    <dbReference type="NCBI Taxonomy" id="35570"/>
    <lineage>
        <taxon>Eukaryota</taxon>
        <taxon>Metazoa</taxon>
        <taxon>Ecdysozoa</taxon>
        <taxon>Arthropoda</taxon>
        <taxon>Hexapoda</taxon>
        <taxon>Insecta</taxon>
        <taxon>Pterygota</taxon>
        <taxon>Neoptera</taxon>
        <taxon>Endopterygota</taxon>
        <taxon>Diptera</taxon>
        <taxon>Brachycera</taxon>
        <taxon>Muscomorpha</taxon>
        <taxon>Muscoidea</taxon>
        <taxon>Muscidae</taxon>
        <taxon>Stomoxys</taxon>
    </lineage>
</organism>
<evidence type="ECO:0000256" key="1">
    <source>
        <dbReference type="ARBA" id="ARBA00006484"/>
    </source>
</evidence>
<dbReference type="GO" id="GO:0016616">
    <property type="term" value="F:oxidoreductase activity, acting on the CH-OH group of donors, NAD or NADP as acceptor"/>
    <property type="evidence" value="ECO:0007669"/>
    <property type="project" value="UniProtKB-ARBA"/>
</dbReference>
<dbReference type="PRINTS" id="PR00081">
    <property type="entry name" value="GDHRDH"/>
</dbReference>
<dbReference type="OrthoDB" id="1933717at2759"/>
<dbReference type="AlphaFoldDB" id="A0A1I8NTK8"/>
<protein>
    <recommendedName>
        <fullName evidence="6">Dehydrogenase</fullName>
    </recommendedName>
</protein>
<evidence type="ECO:0008006" key="6">
    <source>
        <dbReference type="Google" id="ProtNLM"/>
    </source>
</evidence>
<dbReference type="EnsemblMetazoa" id="SCAU001897-RA">
    <property type="protein sequence ID" value="SCAU001897-PA"/>
    <property type="gene ID" value="SCAU001897"/>
</dbReference>
<dbReference type="STRING" id="35570.A0A1I8NTK8"/>
<sequence length="250" mass="27166">MERWQNKVAVVTGASSGIGAAIAKDFVLAGLKVVALARRLQRMEEIKQSLPQDKQSQLSIMYCNVTDPANVDKVFDQIIDEFGGIDVLVNNAGCAKSGQLVDMDLKDITNILHTNVLGVVHCTQRAFKSMKERNFAGHVIIVNSIAGHTVLAGLPMSVPNVNIYSPTKFAVRAITEMYRQEFHGLGTKIKISSISPGFTDTEILYGDVRAALGDCMLDAHDVSNAVLYILSTPPHVQIHDLLIKPLGEGI</sequence>
<name>A0A1I8NTK8_STOCA</name>
<dbReference type="KEGG" id="scac:106089532"/>
<proteinExistence type="inferred from homology"/>
<keyword evidence="2" id="KW-0560">Oxidoreductase</keyword>
<dbReference type="Proteomes" id="UP000095300">
    <property type="component" value="Unassembled WGS sequence"/>
</dbReference>
<evidence type="ECO:0000313" key="5">
    <source>
        <dbReference type="Proteomes" id="UP000095300"/>
    </source>
</evidence>
<keyword evidence="5" id="KW-1185">Reference proteome</keyword>
<dbReference type="SUPFAM" id="SSF51735">
    <property type="entry name" value="NAD(P)-binding Rossmann-fold domains"/>
    <property type="match status" value="1"/>
</dbReference>
<reference evidence="4" key="1">
    <citation type="submission" date="2020-05" db="UniProtKB">
        <authorList>
            <consortium name="EnsemblMetazoa"/>
        </authorList>
    </citation>
    <scope>IDENTIFICATION</scope>
    <source>
        <strain evidence="4">USDA</strain>
    </source>
</reference>
<dbReference type="VEuPathDB" id="VectorBase:SCAU001897"/>
<dbReference type="InterPro" id="IPR002347">
    <property type="entry name" value="SDR_fam"/>
</dbReference>
<accession>A0A1I8NTK8</accession>
<dbReference type="PANTHER" id="PTHR43115:SF4">
    <property type="entry name" value="DEHYDROGENASE_REDUCTASE SDR FAMILY MEMBER 11"/>
    <property type="match status" value="1"/>
</dbReference>
<evidence type="ECO:0000256" key="2">
    <source>
        <dbReference type="ARBA" id="ARBA00023002"/>
    </source>
</evidence>
<dbReference type="FunFam" id="3.40.50.720:FF:000047">
    <property type="entry name" value="NADP-dependent L-serine/L-allo-threonine dehydrogenase"/>
    <property type="match status" value="1"/>
</dbReference>
<evidence type="ECO:0000256" key="3">
    <source>
        <dbReference type="RuleBase" id="RU000363"/>
    </source>
</evidence>
<dbReference type="Gene3D" id="3.40.50.720">
    <property type="entry name" value="NAD(P)-binding Rossmann-like Domain"/>
    <property type="match status" value="1"/>
</dbReference>
<evidence type="ECO:0000313" key="4">
    <source>
        <dbReference type="EnsemblMetazoa" id="SCAU001897-PA"/>
    </source>
</evidence>
<gene>
    <name evidence="4" type="primary">106089532</name>
</gene>
<dbReference type="PRINTS" id="PR00080">
    <property type="entry name" value="SDRFAMILY"/>
</dbReference>